<dbReference type="Proteomes" id="UP001295469">
    <property type="component" value="Chromosome A01"/>
</dbReference>
<feature type="domain" description="F-box" evidence="1">
    <location>
        <begin position="5"/>
        <end position="54"/>
    </location>
</feature>
<evidence type="ECO:0000313" key="2">
    <source>
        <dbReference type="EMBL" id="CAF2148863.1"/>
    </source>
</evidence>
<protein>
    <submittedName>
        <fullName evidence="2">(rape) hypothetical protein</fullName>
    </submittedName>
</protein>
<dbReference type="EMBL" id="HG994355">
    <property type="protein sequence ID" value="CAF2148863.1"/>
    <property type="molecule type" value="Genomic_DNA"/>
</dbReference>
<evidence type="ECO:0000259" key="1">
    <source>
        <dbReference type="PROSITE" id="PS50181"/>
    </source>
</evidence>
<name>A0A816XSP7_BRANA</name>
<proteinExistence type="predicted"/>
<gene>
    <name evidence="2" type="ORF">DARMORV10_A01P12360.1</name>
</gene>
<dbReference type="PANTHER" id="PTHR31672:SF13">
    <property type="entry name" value="F-BOX PROTEIN CPR30-LIKE"/>
    <property type="match status" value="1"/>
</dbReference>
<dbReference type="SUPFAM" id="SSF50965">
    <property type="entry name" value="Galactose oxidase, central domain"/>
    <property type="match status" value="1"/>
</dbReference>
<accession>A0A816XSP7</accession>
<dbReference type="InterPro" id="IPR050796">
    <property type="entry name" value="SCF_F-box_component"/>
</dbReference>
<dbReference type="InterPro" id="IPR001810">
    <property type="entry name" value="F-box_dom"/>
</dbReference>
<dbReference type="PROSITE" id="PS50181">
    <property type="entry name" value="FBOX"/>
    <property type="match status" value="1"/>
</dbReference>
<sequence length="438" mass="49270">MDSATSTIHHLPDAILTEILARLPLRSISRLKSVSKTLKATLESVYFRRLFVSLHKDSSSSWSLCSHRGKKLIGFHGCKTWDLPKSLGSFISVPLGFKFKASSNGLVLIERYDCDCSYVGNPVLQQWVKIPQLPCGYCGVLGLVTRVDEDGVVLGFKVVRIASSVMRNDHASYTLNMFVYSSETGIWTSKILQCPHLITGYGARATNLNGTIYFVILHVPGVVLAHDFYSDSDQFMFVHLPEHSNHSNNGGVDGALTTSGGFVMYMKSLVQKRGTVLKVWRLNNDESWQLLCEINGPSISGSFVPIAMHPFDSDIVYLWHQESPRHLVSCNFFDKLVSCHFFDKLVSCNLRTETLIDPAREYHGNFYMNLSGFEEYMDEIGSSRASDWNYGALNGLFQSVLPRWMEPVPRPPQVEMIYTTSLPSYVACCLTEQEEKEE</sequence>
<dbReference type="PANTHER" id="PTHR31672">
    <property type="entry name" value="BNACNNG10540D PROTEIN"/>
    <property type="match status" value="1"/>
</dbReference>
<dbReference type="InterPro" id="IPR056592">
    <property type="entry name" value="Beta-prop_At3g26010-like"/>
</dbReference>
<dbReference type="SUPFAM" id="SSF81383">
    <property type="entry name" value="F-box domain"/>
    <property type="match status" value="1"/>
</dbReference>
<dbReference type="InterPro" id="IPR011043">
    <property type="entry name" value="Gal_Oxase/kelch_b-propeller"/>
</dbReference>
<organism evidence="2">
    <name type="scientific">Brassica napus</name>
    <name type="common">Rape</name>
    <dbReference type="NCBI Taxonomy" id="3708"/>
    <lineage>
        <taxon>Eukaryota</taxon>
        <taxon>Viridiplantae</taxon>
        <taxon>Streptophyta</taxon>
        <taxon>Embryophyta</taxon>
        <taxon>Tracheophyta</taxon>
        <taxon>Spermatophyta</taxon>
        <taxon>Magnoliopsida</taxon>
        <taxon>eudicotyledons</taxon>
        <taxon>Gunneridae</taxon>
        <taxon>Pentapetalae</taxon>
        <taxon>rosids</taxon>
        <taxon>malvids</taxon>
        <taxon>Brassicales</taxon>
        <taxon>Brassicaceae</taxon>
        <taxon>Brassiceae</taxon>
        <taxon>Brassica</taxon>
    </lineage>
</organism>
<dbReference type="Pfam" id="PF00646">
    <property type="entry name" value="F-box"/>
    <property type="match status" value="1"/>
</dbReference>
<dbReference type="Pfam" id="PF24750">
    <property type="entry name" value="b-prop_At3g26010-like"/>
    <property type="match status" value="1"/>
</dbReference>
<dbReference type="InterPro" id="IPR036047">
    <property type="entry name" value="F-box-like_dom_sf"/>
</dbReference>
<reference evidence="2" key="1">
    <citation type="submission" date="2021-01" db="EMBL/GenBank/DDBJ databases">
        <authorList>
            <consortium name="Genoscope - CEA"/>
            <person name="William W."/>
        </authorList>
    </citation>
    <scope>NUCLEOTIDE SEQUENCE</scope>
</reference>
<dbReference type="SMART" id="SM00256">
    <property type="entry name" value="FBOX"/>
    <property type="match status" value="1"/>
</dbReference>
<dbReference type="AlphaFoldDB" id="A0A816XSP7"/>